<organism evidence="2 3">
    <name type="scientific">Artemisia annua</name>
    <name type="common">Sweet wormwood</name>
    <dbReference type="NCBI Taxonomy" id="35608"/>
    <lineage>
        <taxon>Eukaryota</taxon>
        <taxon>Viridiplantae</taxon>
        <taxon>Streptophyta</taxon>
        <taxon>Embryophyta</taxon>
        <taxon>Tracheophyta</taxon>
        <taxon>Spermatophyta</taxon>
        <taxon>Magnoliopsida</taxon>
        <taxon>eudicotyledons</taxon>
        <taxon>Gunneridae</taxon>
        <taxon>Pentapetalae</taxon>
        <taxon>asterids</taxon>
        <taxon>campanulids</taxon>
        <taxon>Asterales</taxon>
        <taxon>Asteraceae</taxon>
        <taxon>Asteroideae</taxon>
        <taxon>Anthemideae</taxon>
        <taxon>Artemisiinae</taxon>
        <taxon>Artemisia</taxon>
    </lineage>
</organism>
<accession>A0A2U1LRG0</accession>
<dbReference type="Proteomes" id="UP000245207">
    <property type="component" value="Unassembled WGS sequence"/>
</dbReference>
<proteinExistence type="predicted"/>
<protein>
    <submittedName>
        <fullName evidence="2">Transcription factor, MADS-box</fullName>
    </submittedName>
</protein>
<evidence type="ECO:0000313" key="3">
    <source>
        <dbReference type="Proteomes" id="UP000245207"/>
    </source>
</evidence>
<dbReference type="AlphaFoldDB" id="A0A2U1LRG0"/>
<sequence>MKHLTSAHITVDRLLLPDLGFTGPDLAEKKLTADKEELEKQVASAKQLQNDDGGEGLNDLATNQKNSPQHLVTLPLFNG</sequence>
<dbReference type="EMBL" id="PKPP01008107">
    <property type="protein sequence ID" value="PWA51577.1"/>
    <property type="molecule type" value="Genomic_DNA"/>
</dbReference>
<feature type="region of interest" description="Disordered" evidence="1">
    <location>
        <begin position="44"/>
        <end position="79"/>
    </location>
</feature>
<dbReference type="OrthoDB" id="10528521at2759"/>
<gene>
    <name evidence="2" type="ORF">CTI12_AA462350</name>
</gene>
<evidence type="ECO:0000256" key="1">
    <source>
        <dbReference type="SAM" id="MobiDB-lite"/>
    </source>
</evidence>
<evidence type="ECO:0000313" key="2">
    <source>
        <dbReference type="EMBL" id="PWA51577.1"/>
    </source>
</evidence>
<reference evidence="2 3" key="1">
    <citation type="journal article" date="2018" name="Mol. Plant">
        <title>The genome of Artemisia annua provides insight into the evolution of Asteraceae family and artemisinin biosynthesis.</title>
        <authorList>
            <person name="Shen Q."/>
            <person name="Zhang L."/>
            <person name="Liao Z."/>
            <person name="Wang S."/>
            <person name="Yan T."/>
            <person name="Shi P."/>
            <person name="Liu M."/>
            <person name="Fu X."/>
            <person name="Pan Q."/>
            <person name="Wang Y."/>
            <person name="Lv Z."/>
            <person name="Lu X."/>
            <person name="Zhang F."/>
            <person name="Jiang W."/>
            <person name="Ma Y."/>
            <person name="Chen M."/>
            <person name="Hao X."/>
            <person name="Li L."/>
            <person name="Tang Y."/>
            <person name="Lv G."/>
            <person name="Zhou Y."/>
            <person name="Sun X."/>
            <person name="Brodelius P.E."/>
            <person name="Rose J.K.C."/>
            <person name="Tang K."/>
        </authorList>
    </citation>
    <scope>NUCLEOTIDE SEQUENCE [LARGE SCALE GENOMIC DNA]</scope>
    <source>
        <strain evidence="3">cv. Huhao1</strain>
        <tissue evidence="2">Leaf</tissue>
    </source>
</reference>
<name>A0A2U1LRG0_ARTAN</name>
<keyword evidence="3" id="KW-1185">Reference proteome</keyword>
<feature type="compositionally biased region" description="Polar residues" evidence="1">
    <location>
        <begin position="60"/>
        <end position="70"/>
    </location>
</feature>
<comment type="caution">
    <text evidence="2">The sequence shown here is derived from an EMBL/GenBank/DDBJ whole genome shotgun (WGS) entry which is preliminary data.</text>
</comment>